<keyword evidence="7" id="KW-0723">Serine/threonine-protein kinase</keyword>
<keyword evidence="2 5" id="KW-0547">Nucleotide-binding</keyword>
<proteinExistence type="predicted"/>
<feature type="domain" description="Protein kinase" evidence="6">
    <location>
        <begin position="4"/>
        <end position="273"/>
    </location>
</feature>
<keyword evidence="4 5" id="KW-0067">ATP-binding</keyword>
<evidence type="ECO:0000313" key="8">
    <source>
        <dbReference type="Proteomes" id="UP000240325"/>
    </source>
</evidence>
<dbReference type="PANTHER" id="PTHR24348">
    <property type="entry name" value="SERINE/THREONINE-PROTEIN KINASE UNC-51-RELATED"/>
    <property type="match status" value="1"/>
</dbReference>
<dbReference type="Pfam" id="PF00069">
    <property type="entry name" value="Pkinase"/>
    <property type="match status" value="1"/>
</dbReference>
<dbReference type="SUPFAM" id="SSF56112">
    <property type="entry name" value="Protein kinase-like (PK-like)"/>
    <property type="match status" value="1"/>
</dbReference>
<dbReference type="InterPro" id="IPR045269">
    <property type="entry name" value="Atg1-like"/>
</dbReference>
<dbReference type="InterPro" id="IPR000719">
    <property type="entry name" value="Prot_kinase_dom"/>
</dbReference>
<dbReference type="SMART" id="SM00220">
    <property type="entry name" value="S_TKc"/>
    <property type="match status" value="1"/>
</dbReference>
<keyword evidence="1" id="KW-0808">Transferase</keyword>
<dbReference type="InterPro" id="IPR011009">
    <property type="entry name" value="Kinase-like_dom_sf"/>
</dbReference>
<keyword evidence="3 7" id="KW-0418">Kinase</keyword>
<dbReference type="PANTHER" id="PTHR24348:SF22">
    <property type="entry name" value="NON-SPECIFIC SERINE_THREONINE PROTEIN KINASE"/>
    <property type="match status" value="1"/>
</dbReference>
<evidence type="ECO:0000259" key="6">
    <source>
        <dbReference type="PROSITE" id="PS50011"/>
    </source>
</evidence>
<accession>A0A2H4UW49</accession>
<keyword evidence="8" id="KW-1185">Reference proteome</keyword>
<dbReference type="InterPro" id="IPR017441">
    <property type="entry name" value="Protein_kinase_ATP_BS"/>
</dbReference>
<name>A0A2H4UW49_9VIRU</name>
<gene>
    <name evidence="7" type="ORF">BMW23_1020</name>
</gene>
<dbReference type="GO" id="GO:0004674">
    <property type="term" value="F:protein serine/threonine kinase activity"/>
    <property type="evidence" value="ECO:0007669"/>
    <property type="project" value="UniProtKB-KW"/>
</dbReference>
<dbReference type="PROSITE" id="PS50011">
    <property type="entry name" value="PROTEIN_KINASE_DOM"/>
    <property type="match status" value="1"/>
</dbReference>
<dbReference type="PROSITE" id="PS00108">
    <property type="entry name" value="PROTEIN_KINASE_ST"/>
    <property type="match status" value="1"/>
</dbReference>
<organism evidence="7">
    <name type="scientific">Bodo saltans virus</name>
    <dbReference type="NCBI Taxonomy" id="2024608"/>
    <lineage>
        <taxon>Viruses</taxon>
        <taxon>Varidnaviria</taxon>
        <taxon>Bamfordvirae</taxon>
        <taxon>Nucleocytoviricota</taxon>
        <taxon>Megaviricetes</taxon>
        <taxon>Imitervirales</taxon>
        <taxon>Mimiviridae</taxon>
        <taxon>Klosneuvirinae</taxon>
        <taxon>Theiavirus</taxon>
        <taxon>Theiavirus salishense</taxon>
    </lineage>
</organism>
<evidence type="ECO:0000313" key="7">
    <source>
        <dbReference type="EMBL" id="ATZ81065.1"/>
    </source>
</evidence>
<feature type="binding site" evidence="5">
    <location>
        <position position="33"/>
    </location>
    <ligand>
        <name>ATP</name>
        <dbReference type="ChEBI" id="CHEBI:30616"/>
    </ligand>
</feature>
<reference evidence="7" key="1">
    <citation type="journal article" date="2017" name="Elife">
        <title>The kinetoplastid-infecting Bodo saltans virus (BsV), a window into the most abundant giant viruses in the sea.</title>
        <authorList>
            <person name="Deeg C.M."/>
            <person name="Chow C.-E.T."/>
            <person name="Suttle C.A."/>
        </authorList>
    </citation>
    <scope>NUCLEOTIDE SEQUENCE</scope>
    <source>
        <strain evidence="7">NG1</strain>
    </source>
</reference>
<evidence type="ECO:0000256" key="1">
    <source>
        <dbReference type="ARBA" id="ARBA00022679"/>
    </source>
</evidence>
<dbReference type="Proteomes" id="UP000240325">
    <property type="component" value="Segment"/>
</dbReference>
<dbReference type="InterPro" id="IPR008271">
    <property type="entry name" value="Ser/Thr_kinase_AS"/>
</dbReference>
<dbReference type="PROSITE" id="PS00107">
    <property type="entry name" value="PROTEIN_KINASE_ATP"/>
    <property type="match status" value="1"/>
</dbReference>
<protein>
    <submittedName>
        <fullName evidence="7">Serine/threonine protein kinase</fullName>
    </submittedName>
</protein>
<evidence type="ECO:0000256" key="4">
    <source>
        <dbReference type="ARBA" id="ARBA00022840"/>
    </source>
</evidence>
<dbReference type="GO" id="GO:0005524">
    <property type="term" value="F:ATP binding"/>
    <property type="evidence" value="ECO:0007669"/>
    <property type="project" value="UniProtKB-UniRule"/>
</dbReference>
<evidence type="ECO:0000256" key="2">
    <source>
        <dbReference type="ARBA" id="ARBA00022741"/>
    </source>
</evidence>
<dbReference type="EMBL" id="MF782455">
    <property type="protein sequence ID" value="ATZ81065.1"/>
    <property type="molecule type" value="Genomic_DNA"/>
</dbReference>
<evidence type="ECO:0000256" key="5">
    <source>
        <dbReference type="PROSITE-ProRule" id="PRU10141"/>
    </source>
</evidence>
<dbReference type="GO" id="GO:0016020">
    <property type="term" value="C:membrane"/>
    <property type="evidence" value="ECO:0007669"/>
    <property type="project" value="TreeGrafter"/>
</dbReference>
<sequence length="388" mass="45601">MEKYTNKKKIGNGAYGTIIHAIHEDTKQEVIIKHLSIKNIEAKLYEQFLSELRISKKLQHKNIVSYIESYKNEESLVLIYEYCNGNSLRDYMKEIIRIKDINEREIKIKNIAQQLKNALQELYIKNIIHRDLKPDNILFNIENDEMILKLADFGFSRLFDVDQIDAFGNAPLITTICGTPIYMAPELLLKETYNIKADLWSVGVILYEMMYGYVPFYNATSIKELRNCATKNEIQFGQKLKYSYELVDLVKSLLIADSTKRIDFMNFFNHEWFNEQIFYSIVSENNNEPLQMTDFPQEKEDDNNVEKIESQSISNVLQEKDLKEIIMVSSTETIDLREYFNESIAKKLLCLLKRQSTYVYNIANEQYIKLKNNSTKTIEIENGWLLIE</sequence>
<evidence type="ECO:0000256" key="3">
    <source>
        <dbReference type="ARBA" id="ARBA00022777"/>
    </source>
</evidence>
<dbReference type="Gene3D" id="1.10.510.10">
    <property type="entry name" value="Transferase(Phosphotransferase) domain 1"/>
    <property type="match status" value="1"/>
</dbReference>